<evidence type="ECO:0000313" key="2">
    <source>
        <dbReference type="Proteomes" id="UP000039865"/>
    </source>
</evidence>
<sequence>MSVTRLAIDEILKNFNEIVPLQINLMLKQTRSRFQSVKKEELSLLRKRIKQYNNSNTDSQNCQIELYSKYKQIKQRKIFDDKEQRFLDSLSEDQTIHLVSTIKLTSAEQPITTEYDDELPQIPESFYEEVENILCQVNVRLIDFPGKQLNLQQLPKLASLNNELYLKIKELDQQVDKLYAHWKQLSRKYQKVRQQSVSVEQPKVYKEDINAQLKAAKSLMDLMAL</sequence>
<evidence type="ECO:0000313" key="1">
    <source>
        <dbReference type="EMBL" id="CDW75141.1"/>
    </source>
</evidence>
<protein>
    <submittedName>
        <fullName evidence="1">Uncharacterized protein</fullName>
    </submittedName>
</protein>
<name>A0A077ZYV7_STYLE</name>
<dbReference type="AlphaFoldDB" id="A0A077ZYV7"/>
<dbReference type="EMBL" id="CCKQ01004005">
    <property type="protein sequence ID" value="CDW75141.1"/>
    <property type="molecule type" value="Genomic_DNA"/>
</dbReference>
<organism evidence="1 2">
    <name type="scientific">Stylonychia lemnae</name>
    <name type="common">Ciliate</name>
    <dbReference type="NCBI Taxonomy" id="5949"/>
    <lineage>
        <taxon>Eukaryota</taxon>
        <taxon>Sar</taxon>
        <taxon>Alveolata</taxon>
        <taxon>Ciliophora</taxon>
        <taxon>Intramacronucleata</taxon>
        <taxon>Spirotrichea</taxon>
        <taxon>Stichotrichia</taxon>
        <taxon>Sporadotrichida</taxon>
        <taxon>Oxytrichidae</taxon>
        <taxon>Stylonychinae</taxon>
        <taxon>Stylonychia</taxon>
    </lineage>
</organism>
<keyword evidence="2" id="KW-1185">Reference proteome</keyword>
<dbReference type="Proteomes" id="UP000039865">
    <property type="component" value="Unassembled WGS sequence"/>
</dbReference>
<proteinExistence type="predicted"/>
<accession>A0A077ZYV7</accession>
<dbReference type="InParanoid" id="A0A077ZYV7"/>
<gene>
    <name evidence="1" type="primary">Contig10860.g11602</name>
    <name evidence="1" type="ORF">STYLEM_4128</name>
</gene>
<reference evidence="1 2" key="1">
    <citation type="submission" date="2014-06" db="EMBL/GenBank/DDBJ databases">
        <authorList>
            <person name="Swart Estienne"/>
        </authorList>
    </citation>
    <scope>NUCLEOTIDE SEQUENCE [LARGE SCALE GENOMIC DNA]</scope>
    <source>
        <strain evidence="1 2">130c</strain>
    </source>
</reference>